<proteinExistence type="predicted"/>
<dbReference type="AlphaFoldDB" id="A7ZGN0"/>
<dbReference type="EMBL" id="CP000795">
    <property type="protein sequence ID" value="ABV16242.1"/>
    <property type="molecule type" value="Genomic_DNA"/>
</dbReference>
<accession>A7ZGN0</accession>
<gene>
    <name evidence="2" type="ordered locus">EcE24377A_F0033</name>
</gene>
<evidence type="ECO:0000256" key="1">
    <source>
        <dbReference type="SAM" id="MobiDB-lite"/>
    </source>
</evidence>
<reference evidence="3" key="1">
    <citation type="journal article" date="2008" name="J. Bacteriol.">
        <title>The pangenome structure of Escherichia coli: comparative genomic analysis of E. coli commensal and pathogenic isolates.</title>
        <authorList>
            <person name="Rasko D.A."/>
            <person name="Rosovitz M.J."/>
            <person name="Myers G.S."/>
            <person name="Mongodin E.F."/>
            <person name="Fricke W.F."/>
            <person name="Gajer P."/>
            <person name="Crabtree J."/>
            <person name="Sebaihia M."/>
            <person name="Thomson N.R."/>
            <person name="Chaudhuri R."/>
            <person name="Henderson I.R."/>
            <person name="Sperandio V."/>
            <person name="Ravel J."/>
        </authorList>
    </citation>
    <scope>NUCLEOTIDE SEQUENCE [LARGE SCALE GENOMIC DNA]</scope>
    <source>
        <strain evidence="3">E24377A / ETEC</strain>
    </source>
</reference>
<dbReference type="HOGENOM" id="CLU_2934008_0_0_6"/>
<feature type="region of interest" description="Disordered" evidence="1">
    <location>
        <begin position="36"/>
        <end position="60"/>
    </location>
</feature>
<protein>
    <submittedName>
        <fullName evidence="2">Uncharacterized protein</fullName>
    </submittedName>
</protein>
<keyword evidence="2" id="KW-0614">Plasmid</keyword>
<evidence type="ECO:0000313" key="3">
    <source>
        <dbReference type="Proteomes" id="UP000001122"/>
    </source>
</evidence>
<evidence type="ECO:0000313" key="2">
    <source>
        <dbReference type="EMBL" id="ABV16242.1"/>
    </source>
</evidence>
<sequence length="60" mass="6542">MSFMNLISNMPASLFIPSVHISGIVLRVAGQIVASPPGEQFRRPDTTPQQPPSRIHGFPD</sequence>
<organism evidence="2 3">
    <name type="scientific">Escherichia coli O139:H28 (strain E24377A / ETEC)</name>
    <dbReference type="NCBI Taxonomy" id="331111"/>
    <lineage>
        <taxon>Bacteria</taxon>
        <taxon>Pseudomonadati</taxon>
        <taxon>Pseudomonadota</taxon>
        <taxon>Gammaproteobacteria</taxon>
        <taxon>Enterobacterales</taxon>
        <taxon>Enterobacteriaceae</taxon>
        <taxon>Escherichia</taxon>
    </lineage>
</organism>
<dbReference type="KEGG" id="ecw:EcE24377A_F0033"/>
<keyword evidence="3" id="KW-1185">Reference proteome</keyword>
<dbReference type="Proteomes" id="UP000001122">
    <property type="component" value="Plasmid pETEC_80"/>
</dbReference>
<geneLocation type="plasmid" evidence="2 3">
    <name>pETEC_80</name>
</geneLocation>
<name>A7ZGN0_ECO24</name>